<evidence type="ECO:0000259" key="6">
    <source>
        <dbReference type="PROSITE" id="PS51645"/>
    </source>
</evidence>
<dbReference type="SUPFAM" id="SSF48173">
    <property type="entry name" value="Cryptochrome/photolyase FAD-binding domain"/>
    <property type="match status" value="1"/>
</dbReference>
<keyword evidence="3 4" id="KW-0274">FAD</keyword>
<evidence type="ECO:0000256" key="3">
    <source>
        <dbReference type="ARBA" id="ARBA00022827"/>
    </source>
</evidence>
<feature type="binding site" evidence="4">
    <location>
        <begin position="394"/>
        <end position="396"/>
    </location>
    <ligand>
        <name>FAD</name>
        <dbReference type="ChEBI" id="CHEBI:57692"/>
    </ligand>
</feature>
<feature type="domain" description="Photolyase/cryptochrome alpha/beta" evidence="6">
    <location>
        <begin position="1"/>
        <end position="130"/>
    </location>
</feature>
<dbReference type="GO" id="GO:0043153">
    <property type="term" value="P:entrainment of circadian clock by photoperiod"/>
    <property type="evidence" value="ECO:0007669"/>
    <property type="project" value="TreeGrafter"/>
</dbReference>
<feature type="binding site" evidence="4">
    <location>
        <begin position="285"/>
        <end position="292"/>
    </location>
    <ligand>
        <name>FAD</name>
        <dbReference type="ChEBI" id="CHEBI:57692"/>
    </ligand>
</feature>
<feature type="site" description="Electron transfer via tryptophanyl radical" evidence="5">
    <location>
        <position position="404"/>
    </location>
</feature>
<dbReference type="InterPro" id="IPR006050">
    <property type="entry name" value="DNA_photolyase_N"/>
</dbReference>
<sequence>MRVVLWLSKALRVDDNPVLALAFKNSTEIVPVVCVDPREVNNQKISVNRADFFLRTLAELQGLLAARNLDLQVLVGHPEDVIPNLIKETGSTSLYCDLDMDQELLVRQHEALKRVADMKVSVHVSECSCLTDHRALLAKHAANWNPMTFEGFVEAIELADILPPSIPPTRISGRVELGKKRDFPTLSSLGFSEQPSYTWILPGHKAAETALDRLCSQSSLESFNKGSSTPVIFSDCASTSMLSPYISHGVLSVRRVFAEVASTLNINGEKRWAKERSNSSSFLSQLLWREFFYFIGRRTANFGKIQGNAICRKIPWRLSSPISGETDKAAETQLSAWESGTTGFPWIDAFMRQMKTEGWVHHIGRHACSSFLTRGQLYISWEKGFQIFQKHFLDYDYYLNAGNWLWISSSAFSSAFFRVYSPTRMPKLYSGAADFVLHFLPMLNKIDLRNLFEPWKDARFEECGYNSPVVEEDIALQNISNLRRIWPELSVQQRGSESVLPGGVQLNSDGTLVLRSGQNLDGFDDPAFEQWKTMLSDARNMLSVAESSIAKVMEEGTLPASGACAQKASSNETITFTASDVLYCKAVDRFEQAYDAIRKSKKFDQYQKMASFWRFQVNWGECIMGRAGWLIASASTLDALSDQGAGSDEIEEMASGCLGCFSPDGEKELKNQGAEQRRAVAKKLLLHAREKLQWVIDQASSDDGLSEAIYNEASEYLADIYLQLSKLTSDDGDIANTVGFLIKARKVFFSLLEATGSSAKYRGSSREGDVYFGSSTVSALLLTYAVALGGSVNGIETSTLESDSKKHLFCAIHLGSVCADDLINEEDFASVRELDWFKSAIRHLS</sequence>
<dbReference type="PANTHER" id="PTHR11455:SF9">
    <property type="entry name" value="CRYPTOCHROME CIRCADIAN CLOCK 5 ISOFORM X1"/>
    <property type="match status" value="1"/>
</dbReference>
<evidence type="ECO:0000256" key="5">
    <source>
        <dbReference type="PIRSR" id="PIRSR602081-2"/>
    </source>
</evidence>
<reference evidence="8" key="1">
    <citation type="submission" date="2021-01" db="EMBL/GenBank/DDBJ databases">
        <authorList>
            <person name="Corre E."/>
            <person name="Pelletier E."/>
            <person name="Niang G."/>
            <person name="Scheremetjew M."/>
            <person name="Finn R."/>
            <person name="Kale V."/>
            <person name="Holt S."/>
            <person name="Cochrane G."/>
            <person name="Meng A."/>
            <person name="Brown T."/>
            <person name="Cohen L."/>
        </authorList>
    </citation>
    <scope>NUCLEOTIDE SEQUENCE</scope>
    <source>
        <strain evidence="8">NIES-2562</strain>
    </source>
</reference>
<accession>A0A7S3D0H2</accession>
<dbReference type="GO" id="GO:0005634">
    <property type="term" value="C:nucleus"/>
    <property type="evidence" value="ECO:0007669"/>
    <property type="project" value="TreeGrafter"/>
</dbReference>
<dbReference type="Pfam" id="PF00875">
    <property type="entry name" value="DNA_photolyase"/>
    <property type="match status" value="1"/>
</dbReference>
<dbReference type="InterPro" id="IPR005101">
    <property type="entry name" value="Cryptochr/Photolyase_FAD-bd"/>
</dbReference>
<dbReference type="Gene3D" id="3.40.50.620">
    <property type="entry name" value="HUPs"/>
    <property type="match status" value="1"/>
</dbReference>
<dbReference type="InterPro" id="IPR002081">
    <property type="entry name" value="Cryptochrome/DNA_photolyase_1"/>
</dbReference>
<dbReference type="GO" id="GO:0003904">
    <property type="term" value="F:deoxyribodipyrimidine photo-lyase activity"/>
    <property type="evidence" value="ECO:0007669"/>
    <property type="project" value="TreeGrafter"/>
</dbReference>
<dbReference type="GO" id="GO:0071949">
    <property type="term" value="F:FAD binding"/>
    <property type="evidence" value="ECO:0007669"/>
    <property type="project" value="TreeGrafter"/>
</dbReference>
<dbReference type="AlphaFoldDB" id="A0A7S3D0H2"/>
<organism evidence="8">
    <name type="scientific">Palpitomonas bilix</name>
    <dbReference type="NCBI Taxonomy" id="652834"/>
    <lineage>
        <taxon>Eukaryota</taxon>
        <taxon>Eukaryota incertae sedis</taxon>
    </lineage>
</organism>
<evidence type="ECO:0000256" key="4">
    <source>
        <dbReference type="PIRSR" id="PIRSR602081-1"/>
    </source>
</evidence>
<dbReference type="GO" id="GO:0032922">
    <property type="term" value="P:circadian regulation of gene expression"/>
    <property type="evidence" value="ECO:0007669"/>
    <property type="project" value="TreeGrafter"/>
</dbReference>
<comment type="cofactor">
    <cofactor evidence="4">
        <name>FAD</name>
        <dbReference type="ChEBI" id="CHEBI:57692"/>
    </cofactor>
    <text evidence="4">Binds 1 FAD per subunit.</text>
</comment>
<evidence type="ECO:0000256" key="1">
    <source>
        <dbReference type="ARBA" id="ARBA00005862"/>
    </source>
</evidence>
<name>A0A7S3D0H2_9EUKA</name>
<evidence type="ECO:0000256" key="2">
    <source>
        <dbReference type="ARBA" id="ARBA00022630"/>
    </source>
</evidence>
<dbReference type="PROSITE" id="PS51645">
    <property type="entry name" value="PHR_CRY_ALPHA_BETA"/>
    <property type="match status" value="1"/>
</dbReference>
<feature type="site" description="Electron transfer via tryptophanyl radical" evidence="5">
    <location>
        <position position="316"/>
    </location>
</feature>
<feature type="binding site" evidence="4">
    <location>
        <position position="282"/>
    </location>
    <ligand>
        <name>FAD</name>
        <dbReference type="ChEBI" id="CHEBI:57692"/>
    </ligand>
</feature>
<protein>
    <recommendedName>
        <fullName evidence="6">Photolyase/cryptochrome alpha/beta domain-containing protein</fullName>
    </recommendedName>
</protein>
<dbReference type="GO" id="GO:0005737">
    <property type="term" value="C:cytoplasm"/>
    <property type="evidence" value="ECO:0007669"/>
    <property type="project" value="TreeGrafter"/>
</dbReference>
<dbReference type="InterPro" id="IPR036134">
    <property type="entry name" value="Crypto/Photolyase_FAD-like_sf"/>
</dbReference>
<gene>
    <name evidence="7" type="ORF">PBIL07802_LOCUS4237</name>
    <name evidence="8" type="ORF">PBIL07802_LOCUS4238</name>
</gene>
<dbReference type="InterPro" id="IPR014729">
    <property type="entry name" value="Rossmann-like_a/b/a_fold"/>
</dbReference>
<dbReference type="GO" id="GO:0003677">
    <property type="term" value="F:DNA binding"/>
    <property type="evidence" value="ECO:0007669"/>
    <property type="project" value="TreeGrafter"/>
</dbReference>
<proteinExistence type="inferred from homology"/>
<dbReference type="EMBL" id="HBIB01006814">
    <property type="protein sequence ID" value="CAE0242074.1"/>
    <property type="molecule type" value="Transcribed_RNA"/>
</dbReference>
<evidence type="ECO:0000313" key="8">
    <source>
        <dbReference type="EMBL" id="CAE0242074.1"/>
    </source>
</evidence>
<feature type="binding site" evidence="4">
    <location>
        <begin position="239"/>
        <end position="243"/>
    </location>
    <ligand>
        <name>FAD</name>
        <dbReference type="ChEBI" id="CHEBI:57692"/>
    </ligand>
</feature>
<evidence type="ECO:0000313" key="7">
    <source>
        <dbReference type="EMBL" id="CAE0242073.1"/>
    </source>
</evidence>
<dbReference type="SUPFAM" id="SSF52425">
    <property type="entry name" value="Cryptochrome/photolyase, N-terminal domain"/>
    <property type="match status" value="1"/>
</dbReference>
<keyword evidence="2 4" id="KW-0285">Flavoprotein</keyword>
<dbReference type="Pfam" id="PF03441">
    <property type="entry name" value="FAD_binding_7"/>
    <property type="match status" value="1"/>
</dbReference>
<dbReference type="Gene3D" id="1.10.579.10">
    <property type="entry name" value="DNA Cyclobutane Dipyrimidine Photolyase, subunit A, domain 3"/>
    <property type="match status" value="1"/>
</dbReference>
<dbReference type="EMBL" id="HBIB01006813">
    <property type="protein sequence ID" value="CAE0242073.1"/>
    <property type="molecule type" value="Transcribed_RNA"/>
</dbReference>
<dbReference type="PANTHER" id="PTHR11455">
    <property type="entry name" value="CRYPTOCHROME"/>
    <property type="match status" value="1"/>
</dbReference>
<comment type="similarity">
    <text evidence="1">Belongs to the DNA photolyase class-1 family.</text>
</comment>
<dbReference type="Gene3D" id="1.25.40.80">
    <property type="match status" value="1"/>
</dbReference>
<feature type="site" description="Electron transfer via tryptophanyl radical" evidence="5">
    <location>
        <position position="381"/>
    </location>
</feature>
<dbReference type="InterPro" id="IPR036155">
    <property type="entry name" value="Crypto/Photolyase_N_sf"/>
</dbReference>